<protein>
    <recommendedName>
        <fullName evidence="2">Fungal lipase-type domain-containing protein</fullName>
    </recommendedName>
</protein>
<comment type="caution">
    <text evidence="3">The sequence shown here is derived from an EMBL/GenBank/DDBJ whole genome shotgun (WGS) entry which is preliminary data.</text>
</comment>
<dbReference type="PANTHER" id="PTHR45856:SF11">
    <property type="entry name" value="FUNGAL LIPASE-LIKE DOMAIN-CONTAINING PROTEIN"/>
    <property type="match status" value="1"/>
</dbReference>
<sequence>MQTGYWIRNSGCLSSSYCSSNGWCESASTWTTTRGCGSSSTVSTRESASSSCRSNGCGYGGCNSNEIEVSSSWCYWPPSYNERCCTKVITSTCRDWLACSWVQNPNPPPPEPRRSPPPPPPRASSNSGGSSSGGSATAVFSSGGAWDAYASSNKGTNAYIAAILANHAYADSVGASRTNLDDWSTKSWAKVGTPMGAERASYAFGNEGAAWIVYETRDTVFVAMRGTEPSDANDVANDLDVSWANAHSYFGNNAYIMQGWYTVFTANVRFFKQEYDKFITGGARSKKLWFTGHSLGGVMATLFAAYMQRNGYSVQGVYTFGSPIVGDEDWKDAYPLGSRTYRYDVDKDAITEWPAHTFTFSLSYMATYDYADHVGIAQVITKCSAANRRRQMQQVIPSNRSSADSTNSSSSYEAELCGYSTTLERNGTTVTAHTYNCTEPAPAKRTAAPPKNATLPSSSTSSSSNTTSSSGDATDGGLAELGALDALDALDAPTAAPEDSQQPTVNATTADGTTAARAFYITNPLYTFFAVKNTAGGAHYMSDSYMKIIYFCYLSSSERARVPSWSWANRP</sequence>
<dbReference type="InterPro" id="IPR002921">
    <property type="entry name" value="Fungal_lipase-type"/>
</dbReference>
<dbReference type="PANTHER" id="PTHR45856">
    <property type="entry name" value="ALPHA/BETA-HYDROLASES SUPERFAMILY PROTEIN"/>
    <property type="match status" value="1"/>
</dbReference>
<dbReference type="AlphaFoldDB" id="A0A835WHG4"/>
<organism evidence="3 4">
    <name type="scientific">Chlamydomonas schloesseri</name>
    <dbReference type="NCBI Taxonomy" id="2026947"/>
    <lineage>
        <taxon>Eukaryota</taxon>
        <taxon>Viridiplantae</taxon>
        <taxon>Chlorophyta</taxon>
        <taxon>core chlorophytes</taxon>
        <taxon>Chlorophyceae</taxon>
        <taxon>CS clade</taxon>
        <taxon>Chlamydomonadales</taxon>
        <taxon>Chlamydomonadaceae</taxon>
        <taxon>Chlamydomonas</taxon>
    </lineage>
</organism>
<feature type="compositionally biased region" description="Pro residues" evidence="1">
    <location>
        <begin position="106"/>
        <end position="122"/>
    </location>
</feature>
<feature type="region of interest" description="Disordered" evidence="1">
    <location>
        <begin position="391"/>
        <end position="411"/>
    </location>
</feature>
<evidence type="ECO:0000259" key="2">
    <source>
        <dbReference type="Pfam" id="PF01764"/>
    </source>
</evidence>
<dbReference type="Gene3D" id="3.40.50.1820">
    <property type="entry name" value="alpha/beta hydrolase"/>
    <property type="match status" value="1"/>
</dbReference>
<dbReference type="EMBL" id="JAEHOD010000021">
    <property type="protein sequence ID" value="KAG2447613.1"/>
    <property type="molecule type" value="Genomic_DNA"/>
</dbReference>
<dbReference type="SUPFAM" id="SSF53474">
    <property type="entry name" value="alpha/beta-Hydrolases"/>
    <property type="match status" value="1"/>
</dbReference>
<dbReference type="InterPro" id="IPR051218">
    <property type="entry name" value="Sec_MonoDiacylglyc_Lipase"/>
</dbReference>
<accession>A0A835WHG4</accession>
<feature type="domain" description="Fungal lipase-type" evidence="2">
    <location>
        <begin position="221"/>
        <end position="356"/>
    </location>
</feature>
<dbReference type="InterPro" id="IPR029058">
    <property type="entry name" value="AB_hydrolase_fold"/>
</dbReference>
<dbReference type="Pfam" id="PF01764">
    <property type="entry name" value="Lipase_3"/>
    <property type="match status" value="1"/>
</dbReference>
<keyword evidence="4" id="KW-1185">Reference proteome</keyword>
<feature type="region of interest" description="Disordered" evidence="1">
    <location>
        <begin position="440"/>
        <end position="478"/>
    </location>
</feature>
<feature type="compositionally biased region" description="Low complexity" evidence="1">
    <location>
        <begin position="398"/>
        <end position="411"/>
    </location>
</feature>
<dbReference type="CDD" id="cd00519">
    <property type="entry name" value="Lipase_3"/>
    <property type="match status" value="1"/>
</dbReference>
<feature type="region of interest" description="Disordered" evidence="1">
    <location>
        <begin position="106"/>
        <end position="136"/>
    </location>
</feature>
<dbReference type="OrthoDB" id="544680at2759"/>
<gene>
    <name evidence="3" type="ORF">HYH02_007532</name>
</gene>
<name>A0A835WHG4_9CHLO</name>
<proteinExistence type="predicted"/>
<dbReference type="Proteomes" id="UP000613740">
    <property type="component" value="Unassembled WGS sequence"/>
</dbReference>
<evidence type="ECO:0000313" key="3">
    <source>
        <dbReference type="EMBL" id="KAG2447613.1"/>
    </source>
</evidence>
<evidence type="ECO:0000256" key="1">
    <source>
        <dbReference type="SAM" id="MobiDB-lite"/>
    </source>
</evidence>
<feature type="compositionally biased region" description="Low complexity" evidence="1">
    <location>
        <begin position="123"/>
        <end position="136"/>
    </location>
</feature>
<evidence type="ECO:0000313" key="4">
    <source>
        <dbReference type="Proteomes" id="UP000613740"/>
    </source>
</evidence>
<reference evidence="3" key="1">
    <citation type="journal article" date="2020" name="bioRxiv">
        <title>Comparative genomics of Chlamydomonas.</title>
        <authorList>
            <person name="Craig R.J."/>
            <person name="Hasan A.R."/>
            <person name="Ness R.W."/>
            <person name="Keightley P.D."/>
        </authorList>
    </citation>
    <scope>NUCLEOTIDE SEQUENCE</scope>
    <source>
        <strain evidence="3">CCAP 11/173</strain>
    </source>
</reference>
<dbReference type="GO" id="GO:0006629">
    <property type="term" value="P:lipid metabolic process"/>
    <property type="evidence" value="ECO:0007669"/>
    <property type="project" value="InterPro"/>
</dbReference>